<name>A0A650CPA5_9CREN</name>
<evidence type="ECO:0000256" key="5">
    <source>
        <dbReference type="ARBA" id="ARBA00022771"/>
    </source>
</evidence>
<gene>
    <name evidence="12" type="primary">hypF</name>
    <name evidence="12" type="ORF">D1868_06435</name>
</gene>
<protein>
    <recommendedName>
        <fullName evidence="8">Carbamoyltransferase</fullName>
        <ecNumber evidence="8">6.2.-.-</ecNumber>
    </recommendedName>
</protein>
<feature type="domain" description="YrdC-like" evidence="11">
    <location>
        <begin position="201"/>
        <end position="388"/>
    </location>
</feature>
<dbReference type="GO" id="GO:0003998">
    <property type="term" value="F:acylphosphatase activity"/>
    <property type="evidence" value="ECO:0007669"/>
    <property type="project" value="UniProtKB-EC"/>
</dbReference>
<accession>A0A650CPA5</accession>
<evidence type="ECO:0000256" key="2">
    <source>
        <dbReference type="ARBA" id="ARBA00008097"/>
    </source>
</evidence>
<dbReference type="InterPro" id="IPR041440">
    <property type="entry name" value="HypF_C"/>
</dbReference>
<evidence type="ECO:0000256" key="4">
    <source>
        <dbReference type="ARBA" id="ARBA00022723"/>
    </source>
</evidence>
<dbReference type="GO" id="GO:0008270">
    <property type="term" value="F:zinc ion binding"/>
    <property type="evidence" value="ECO:0007669"/>
    <property type="project" value="UniProtKB-KW"/>
</dbReference>
<evidence type="ECO:0000256" key="9">
    <source>
        <dbReference type="PROSITE-ProRule" id="PRU00520"/>
    </source>
</evidence>
<organism evidence="12 13">
    <name type="scientific">Stygiolobus azoricus</name>
    <dbReference type="NCBI Taxonomy" id="41675"/>
    <lineage>
        <taxon>Archaea</taxon>
        <taxon>Thermoproteota</taxon>
        <taxon>Thermoprotei</taxon>
        <taxon>Sulfolobales</taxon>
        <taxon>Sulfolobaceae</taxon>
        <taxon>Stygiolobus</taxon>
    </lineage>
</organism>
<dbReference type="GO" id="GO:0003725">
    <property type="term" value="F:double-stranded RNA binding"/>
    <property type="evidence" value="ECO:0007669"/>
    <property type="project" value="InterPro"/>
</dbReference>
<keyword evidence="5" id="KW-0863">Zinc-finger</keyword>
<dbReference type="PANTHER" id="PTHR42959:SF1">
    <property type="entry name" value="CARBAMOYLTRANSFERASE HYPF"/>
    <property type="match status" value="1"/>
</dbReference>
<keyword evidence="3" id="KW-0436">Ligase</keyword>
<dbReference type="GO" id="GO:0016743">
    <property type="term" value="F:carboxyl- or carbamoyltransferase activity"/>
    <property type="evidence" value="ECO:0007669"/>
    <property type="project" value="UniProtKB-UniRule"/>
</dbReference>
<dbReference type="Gene3D" id="3.30.420.360">
    <property type="match status" value="1"/>
</dbReference>
<evidence type="ECO:0000256" key="6">
    <source>
        <dbReference type="ARBA" id="ARBA00022833"/>
    </source>
</evidence>
<dbReference type="UniPathway" id="UPA00335"/>
<sequence>MVECYKIVITGIVQGVGFRPFIFRIAKRSGVKGYVKNMGGSEVEVLIQGDKQNIGKFMESLFKDVPEVAKIDKIITEETECGDWKDFFILPSGTYVKEPSQIPPDFAVCEDCMREVLNPQDRRYRYPFNSCVKCGPRFSMMYTIPYDRENTSMRDFPLCKECEREYHNPEDERRFDAQGISCPICGPRLFLSTIEGEIIDGDPIKTTAKLISEGYIIAVKGIGGFHIVVDPLNDDVVLKLRKRKNRPQQPFAVMAQSLEIIENYAIVNEKEKELLTSPQRPIVLLKKREDGESLSKYVSPGLDREGFFLFYTPLHYLLLEEFPPHLFIATSGNKHGFPMCVDEQCVKEKLKDVVDYVLYHNRKIVNRVDDSMIRVSNGRPLLLRRSRGYAPLWIQLKNKALHHDILALGAELQNAGAVAFKDKVILTPYIGDTDEYSTLIDLENYVLKFVTMYSLKPKVVVVDKNPAYQSVYLGEKLAEKFSAKVVKVQHHVAHILSVAAENGIESGVGIAIDGIGYGDDGNGWGGEVIKFEGVKYERKHHLKYVPYVGGDVNALRPRRMLAMFLSTFMDWNEAGKIAGIKEEEARLLEKITKKPGLMTSSTGRFLDAVSAFLNVCDQRTYEGEPAIKLEASARGGKLLDLDIKVVGEEIDTPSVFKWLIENRGRYRINDIAYTVQYRLGEALIKTALKYGDKVIVSGGAAVNEYILKGMMENSEGAEIILPRKVPPNDGGIALGQAYYYALINDTS</sequence>
<keyword evidence="4" id="KW-0479">Metal-binding</keyword>
<dbReference type="InterPro" id="IPR011125">
    <property type="entry name" value="Znf_HypF"/>
</dbReference>
<comment type="similarity">
    <text evidence="2 8">Belongs to the carbamoyltransferase HypF family.</text>
</comment>
<dbReference type="KEGG" id="sazo:D1868_06435"/>
<dbReference type="GO" id="GO:0051604">
    <property type="term" value="P:protein maturation"/>
    <property type="evidence" value="ECO:0007669"/>
    <property type="project" value="TreeGrafter"/>
</dbReference>
<dbReference type="Pfam" id="PF01300">
    <property type="entry name" value="Sua5_yciO_yrdC"/>
    <property type="match status" value="1"/>
</dbReference>
<reference evidence="12 13" key="1">
    <citation type="submission" date="2019-10" db="EMBL/GenBank/DDBJ databases">
        <title>Genome Sequences from Six Type Strain Members of the Archaeal Family Sulfolobaceae: Acidianus ambivalens, Acidianus infernus, Metallosphaera prunae, Stygiolobus azoricus, Sulfolobus metallicus, and Sulfurisphaera ohwakuensis.</title>
        <authorList>
            <person name="Counts J.A."/>
            <person name="Kelly R.M."/>
        </authorList>
    </citation>
    <scope>NUCLEOTIDE SEQUENCE [LARGE SCALE GENOMIC DNA]</scope>
    <source>
        <strain evidence="12 13">FC6</strain>
    </source>
</reference>
<evidence type="ECO:0000313" key="13">
    <source>
        <dbReference type="Proteomes" id="UP000423396"/>
    </source>
</evidence>
<dbReference type="SUPFAM" id="SSF55821">
    <property type="entry name" value="YrdC/RibB"/>
    <property type="match status" value="1"/>
</dbReference>
<dbReference type="Gene3D" id="3.30.110.120">
    <property type="match status" value="1"/>
</dbReference>
<keyword evidence="13" id="KW-1185">Reference proteome</keyword>
<dbReference type="InterPro" id="IPR001792">
    <property type="entry name" value="Acylphosphatase-like_dom"/>
</dbReference>
<proteinExistence type="inferred from homology"/>
<dbReference type="Pfam" id="PF07503">
    <property type="entry name" value="zf-HYPF"/>
    <property type="match status" value="2"/>
</dbReference>
<keyword evidence="12" id="KW-0808">Transferase</keyword>
<dbReference type="InterPro" id="IPR036046">
    <property type="entry name" value="Acylphosphatase-like_dom_sf"/>
</dbReference>
<evidence type="ECO:0000259" key="10">
    <source>
        <dbReference type="PROSITE" id="PS51160"/>
    </source>
</evidence>
<dbReference type="Pfam" id="PF17788">
    <property type="entry name" value="HypF_C"/>
    <property type="match status" value="1"/>
</dbReference>
<dbReference type="Gene3D" id="3.30.420.40">
    <property type="match status" value="1"/>
</dbReference>
<evidence type="ECO:0000259" key="11">
    <source>
        <dbReference type="PROSITE" id="PS51163"/>
    </source>
</evidence>
<dbReference type="PROSITE" id="PS00150">
    <property type="entry name" value="ACYLPHOSPHATASE_1"/>
    <property type="match status" value="1"/>
</dbReference>
<evidence type="ECO:0000256" key="8">
    <source>
        <dbReference type="PIRNR" id="PIRNR006256"/>
    </source>
</evidence>
<dbReference type="InterPro" id="IPR006070">
    <property type="entry name" value="Sua5-like_dom"/>
</dbReference>
<dbReference type="GO" id="GO:0016874">
    <property type="term" value="F:ligase activity"/>
    <property type="evidence" value="ECO:0007669"/>
    <property type="project" value="UniProtKB-UniRule"/>
</dbReference>
<feature type="domain" description="Acylphosphatase-like" evidence="10">
    <location>
        <begin position="4"/>
        <end position="91"/>
    </location>
</feature>
<dbReference type="InterPro" id="IPR017968">
    <property type="entry name" value="Acylphosphatase_CS"/>
</dbReference>
<dbReference type="SUPFAM" id="SSF54975">
    <property type="entry name" value="Acylphosphatase/BLUF domain-like"/>
    <property type="match status" value="1"/>
</dbReference>
<dbReference type="Gene3D" id="3.90.870.50">
    <property type="match status" value="1"/>
</dbReference>
<dbReference type="EMBL" id="CP045483">
    <property type="protein sequence ID" value="QGR19669.1"/>
    <property type="molecule type" value="Genomic_DNA"/>
</dbReference>
<dbReference type="InterPro" id="IPR055128">
    <property type="entry name" value="HypF_C_2"/>
</dbReference>
<evidence type="ECO:0000256" key="7">
    <source>
        <dbReference type="ARBA" id="ARBA00048220"/>
    </source>
</evidence>
<comment type="catalytic activity">
    <reaction evidence="9">
        <text>an acyl phosphate + H2O = a carboxylate + phosphate + H(+)</text>
        <dbReference type="Rhea" id="RHEA:14965"/>
        <dbReference type="ChEBI" id="CHEBI:15377"/>
        <dbReference type="ChEBI" id="CHEBI:15378"/>
        <dbReference type="ChEBI" id="CHEBI:29067"/>
        <dbReference type="ChEBI" id="CHEBI:43474"/>
        <dbReference type="ChEBI" id="CHEBI:59918"/>
        <dbReference type="EC" id="3.6.1.7"/>
    </reaction>
</comment>
<keyword evidence="6" id="KW-0862">Zinc</keyword>
<comment type="catalytic activity">
    <reaction evidence="7">
        <text>C-terminal L-cysteinyl-[HypE protein] + carbamoyl phosphate + ATP + H2O = C-terminal S-carboxamide-L-cysteinyl-[HypE protein] + AMP + phosphate + diphosphate + H(+)</text>
        <dbReference type="Rhea" id="RHEA:55636"/>
        <dbReference type="Rhea" id="RHEA-COMP:14247"/>
        <dbReference type="Rhea" id="RHEA-COMP:14392"/>
        <dbReference type="ChEBI" id="CHEBI:15377"/>
        <dbReference type="ChEBI" id="CHEBI:15378"/>
        <dbReference type="ChEBI" id="CHEBI:30616"/>
        <dbReference type="ChEBI" id="CHEBI:33019"/>
        <dbReference type="ChEBI" id="CHEBI:43474"/>
        <dbReference type="ChEBI" id="CHEBI:58228"/>
        <dbReference type="ChEBI" id="CHEBI:76913"/>
        <dbReference type="ChEBI" id="CHEBI:139126"/>
        <dbReference type="ChEBI" id="CHEBI:456215"/>
    </reaction>
</comment>
<dbReference type="EC" id="6.2.-.-" evidence="8"/>
<dbReference type="InterPro" id="IPR004421">
    <property type="entry name" value="Carbamoyltransferase_HypF"/>
</dbReference>
<dbReference type="Pfam" id="PF00708">
    <property type="entry name" value="Acylphosphatase"/>
    <property type="match status" value="1"/>
</dbReference>
<dbReference type="InterPro" id="IPR017945">
    <property type="entry name" value="DHBP_synth_RibB-like_a/b_dom"/>
</dbReference>
<dbReference type="PANTHER" id="PTHR42959">
    <property type="entry name" value="CARBAMOYLTRANSFERASE"/>
    <property type="match status" value="1"/>
</dbReference>
<evidence type="ECO:0000256" key="1">
    <source>
        <dbReference type="ARBA" id="ARBA00004711"/>
    </source>
</evidence>
<comment type="pathway">
    <text evidence="1">Protein modification; [NiFe] hydrogenase maturation.</text>
</comment>
<dbReference type="PROSITE" id="PS51163">
    <property type="entry name" value="YRDC"/>
    <property type="match status" value="1"/>
</dbReference>
<dbReference type="PIRSF" id="PIRSF006256">
    <property type="entry name" value="CMPcnvr_hdrg_mat"/>
    <property type="match status" value="1"/>
</dbReference>
<keyword evidence="9" id="KW-0378">Hydrolase</keyword>
<evidence type="ECO:0000313" key="12">
    <source>
        <dbReference type="EMBL" id="QGR19669.1"/>
    </source>
</evidence>
<dbReference type="Proteomes" id="UP000423396">
    <property type="component" value="Chromosome"/>
</dbReference>
<dbReference type="Pfam" id="PF22521">
    <property type="entry name" value="HypF_C_2"/>
    <property type="match status" value="1"/>
</dbReference>
<dbReference type="NCBIfam" id="TIGR00143">
    <property type="entry name" value="hypF"/>
    <property type="match status" value="1"/>
</dbReference>
<evidence type="ECO:0000256" key="3">
    <source>
        <dbReference type="ARBA" id="ARBA00022598"/>
    </source>
</evidence>
<dbReference type="PROSITE" id="PS51160">
    <property type="entry name" value="ACYLPHOSPHATASE_3"/>
    <property type="match status" value="1"/>
</dbReference>
<dbReference type="AlphaFoldDB" id="A0A650CPA5"/>
<dbReference type="InterPro" id="IPR051060">
    <property type="entry name" value="Carbamoyltrans_HypF-like"/>
</dbReference>
<feature type="active site" evidence="9">
    <location>
        <position position="19"/>
    </location>
</feature>
<feature type="active site" evidence="9">
    <location>
        <position position="37"/>
    </location>
</feature>